<feature type="domain" description="Transposase IS30-like HTH" evidence="2">
    <location>
        <begin position="5"/>
        <end position="47"/>
    </location>
</feature>
<dbReference type="OrthoDB" id="9803231at2"/>
<dbReference type="Pfam" id="PF13936">
    <property type="entry name" value="HTH_38"/>
    <property type="match status" value="1"/>
</dbReference>
<evidence type="ECO:0000256" key="1">
    <source>
        <dbReference type="SAM" id="MobiDB-lite"/>
    </source>
</evidence>
<dbReference type="InterPro" id="IPR009057">
    <property type="entry name" value="Homeodomain-like_sf"/>
</dbReference>
<accession>A0A1G5QYK8</accession>
<dbReference type="Proteomes" id="UP000199648">
    <property type="component" value="Unassembled WGS sequence"/>
</dbReference>
<name>A0A1G5QYK8_9GAMM</name>
<dbReference type="RefSeq" id="WP_139181528.1">
    <property type="nucleotide sequence ID" value="NZ_FMWD01000012.1"/>
</dbReference>
<keyword evidence="4" id="KW-1185">Reference proteome</keyword>
<feature type="non-terminal residue" evidence="3">
    <location>
        <position position="73"/>
    </location>
</feature>
<dbReference type="SUPFAM" id="SSF46689">
    <property type="entry name" value="Homeodomain-like"/>
    <property type="match status" value="1"/>
</dbReference>
<evidence type="ECO:0000313" key="3">
    <source>
        <dbReference type="EMBL" id="SCZ66893.1"/>
    </source>
</evidence>
<sequence length="73" mass="8702">MGHQYRQLTHEERYQIGALMELGFSQAEVARKLGRNRSTISREVRRNRQGTRYQATKAQRMSDKRRREAAKDH</sequence>
<dbReference type="EMBL" id="FMWD01000012">
    <property type="protein sequence ID" value="SCZ66893.1"/>
    <property type="molecule type" value="Genomic_DNA"/>
</dbReference>
<dbReference type="GO" id="GO:0032196">
    <property type="term" value="P:transposition"/>
    <property type="evidence" value="ECO:0007669"/>
    <property type="project" value="TreeGrafter"/>
</dbReference>
<dbReference type="GO" id="GO:0004803">
    <property type="term" value="F:transposase activity"/>
    <property type="evidence" value="ECO:0007669"/>
    <property type="project" value="TreeGrafter"/>
</dbReference>
<dbReference type="InterPro" id="IPR051917">
    <property type="entry name" value="Transposase-Integrase"/>
</dbReference>
<organism evidence="3 4">
    <name type="scientific">Thiohalomonas denitrificans</name>
    <dbReference type="NCBI Taxonomy" id="415747"/>
    <lineage>
        <taxon>Bacteria</taxon>
        <taxon>Pseudomonadati</taxon>
        <taxon>Pseudomonadota</taxon>
        <taxon>Gammaproteobacteria</taxon>
        <taxon>Thiohalomonadales</taxon>
        <taxon>Thiohalomonadaceae</taxon>
        <taxon>Thiohalomonas</taxon>
    </lineage>
</organism>
<dbReference type="PANTHER" id="PTHR10948:SF23">
    <property type="entry name" value="TRANSPOSASE INSI FOR INSERTION SEQUENCE ELEMENT IS30A-RELATED"/>
    <property type="match status" value="1"/>
</dbReference>
<dbReference type="PANTHER" id="PTHR10948">
    <property type="entry name" value="TRANSPOSASE"/>
    <property type="match status" value="1"/>
</dbReference>
<gene>
    <name evidence="3" type="ORF">SAMN03097708_03045</name>
</gene>
<feature type="compositionally biased region" description="Polar residues" evidence="1">
    <location>
        <begin position="50"/>
        <end position="59"/>
    </location>
</feature>
<dbReference type="GO" id="GO:0005829">
    <property type="term" value="C:cytosol"/>
    <property type="evidence" value="ECO:0007669"/>
    <property type="project" value="TreeGrafter"/>
</dbReference>
<protein>
    <submittedName>
        <fullName evidence="3">Helix-turn-helix domain-containing protein</fullName>
    </submittedName>
</protein>
<feature type="compositionally biased region" description="Basic and acidic residues" evidence="1">
    <location>
        <begin position="60"/>
        <end position="73"/>
    </location>
</feature>
<dbReference type="AlphaFoldDB" id="A0A1G5QYK8"/>
<dbReference type="InterPro" id="IPR025246">
    <property type="entry name" value="IS30-like_HTH"/>
</dbReference>
<reference evidence="3 4" key="1">
    <citation type="submission" date="2016-10" db="EMBL/GenBank/DDBJ databases">
        <authorList>
            <person name="de Groot N.N."/>
        </authorList>
    </citation>
    <scope>NUCLEOTIDE SEQUENCE [LARGE SCALE GENOMIC DNA]</scope>
    <source>
        <strain evidence="3 4">HLD2</strain>
    </source>
</reference>
<dbReference type="Gene3D" id="1.10.10.60">
    <property type="entry name" value="Homeodomain-like"/>
    <property type="match status" value="1"/>
</dbReference>
<evidence type="ECO:0000259" key="2">
    <source>
        <dbReference type="Pfam" id="PF13936"/>
    </source>
</evidence>
<feature type="region of interest" description="Disordered" evidence="1">
    <location>
        <begin position="38"/>
        <end position="73"/>
    </location>
</feature>
<evidence type="ECO:0000313" key="4">
    <source>
        <dbReference type="Proteomes" id="UP000199648"/>
    </source>
</evidence>
<proteinExistence type="predicted"/>